<feature type="compositionally biased region" description="Polar residues" evidence="1">
    <location>
        <begin position="103"/>
        <end position="116"/>
    </location>
</feature>
<gene>
    <name evidence="2" type="ORF">SLEP1_g21772</name>
</gene>
<evidence type="ECO:0000313" key="2">
    <source>
        <dbReference type="EMBL" id="GKV10404.1"/>
    </source>
</evidence>
<keyword evidence="3" id="KW-1185">Reference proteome</keyword>
<proteinExistence type="predicted"/>
<dbReference type="AlphaFoldDB" id="A0AAV5J742"/>
<dbReference type="PANTHER" id="PTHR37613:SF4">
    <property type="entry name" value="DUF4378 DOMAIN-CONTAINING PROTEIN"/>
    <property type="match status" value="1"/>
</dbReference>
<sequence length="338" mass="38642">MATTRASQRVKLGQFLLEQQEPFILEVYLSERGLVKKGYKSEANSGCCCSNSSRNRKRIPHGSKVLRAVYNKLISRNKNSENKDGKPKHRNIQEQEGAEPDRFSSTSSITVYNSCPDTDIEEPSTTVNNSQFDDQREKEADTEGKFQWNGMEDSKQQRPVSVLEKLPCSRTFPLHQETEDFMISDSTSDFLLQSTTEKSGFAGTREFQELVWINPQSPFQYLISKRVLHQTKQLLFDCVRELVQSHEGKERRQSDSKEVFGAGELRQLLCVKLEGWGEQSVKLLDSDFVNSSPEWSDFDSVKRDLGLEIGDAILEDITEEIMIDMNDLKARMKGQFSQ</sequence>
<accession>A0AAV5J742</accession>
<organism evidence="2 3">
    <name type="scientific">Rubroshorea leprosula</name>
    <dbReference type="NCBI Taxonomy" id="152421"/>
    <lineage>
        <taxon>Eukaryota</taxon>
        <taxon>Viridiplantae</taxon>
        <taxon>Streptophyta</taxon>
        <taxon>Embryophyta</taxon>
        <taxon>Tracheophyta</taxon>
        <taxon>Spermatophyta</taxon>
        <taxon>Magnoliopsida</taxon>
        <taxon>eudicotyledons</taxon>
        <taxon>Gunneridae</taxon>
        <taxon>Pentapetalae</taxon>
        <taxon>rosids</taxon>
        <taxon>malvids</taxon>
        <taxon>Malvales</taxon>
        <taxon>Dipterocarpaceae</taxon>
        <taxon>Rubroshorea</taxon>
    </lineage>
</organism>
<evidence type="ECO:0000313" key="3">
    <source>
        <dbReference type="Proteomes" id="UP001054252"/>
    </source>
</evidence>
<evidence type="ECO:0008006" key="4">
    <source>
        <dbReference type="Google" id="ProtNLM"/>
    </source>
</evidence>
<name>A0AAV5J742_9ROSI</name>
<evidence type="ECO:0000256" key="1">
    <source>
        <dbReference type="SAM" id="MobiDB-lite"/>
    </source>
</evidence>
<reference evidence="2 3" key="1">
    <citation type="journal article" date="2021" name="Commun. Biol.">
        <title>The genome of Shorea leprosula (Dipterocarpaceae) highlights the ecological relevance of drought in aseasonal tropical rainforests.</title>
        <authorList>
            <person name="Ng K.K.S."/>
            <person name="Kobayashi M.J."/>
            <person name="Fawcett J.A."/>
            <person name="Hatakeyama M."/>
            <person name="Paape T."/>
            <person name="Ng C.H."/>
            <person name="Ang C.C."/>
            <person name="Tnah L.H."/>
            <person name="Lee C.T."/>
            <person name="Nishiyama T."/>
            <person name="Sese J."/>
            <person name="O'Brien M.J."/>
            <person name="Copetti D."/>
            <person name="Mohd Noor M.I."/>
            <person name="Ong R.C."/>
            <person name="Putra M."/>
            <person name="Sireger I.Z."/>
            <person name="Indrioko S."/>
            <person name="Kosugi Y."/>
            <person name="Izuno A."/>
            <person name="Isagi Y."/>
            <person name="Lee S.L."/>
            <person name="Shimizu K.K."/>
        </authorList>
    </citation>
    <scope>NUCLEOTIDE SEQUENCE [LARGE SCALE GENOMIC DNA]</scope>
    <source>
        <strain evidence="2">214</strain>
    </source>
</reference>
<feature type="compositionally biased region" description="Polar residues" evidence="1">
    <location>
        <begin position="123"/>
        <end position="132"/>
    </location>
</feature>
<dbReference type="PANTHER" id="PTHR37613">
    <property type="entry name" value="DUF4378 DOMAIN PROTEIN"/>
    <property type="match status" value="1"/>
</dbReference>
<comment type="caution">
    <text evidence="2">The sequence shown here is derived from an EMBL/GenBank/DDBJ whole genome shotgun (WGS) entry which is preliminary data.</text>
</comment>
<feature type="region of interest" description="Disordered" evidence="1">
    <location>
        <begin position="76"/>
        <end position="140"/>
    </location>
</feature>
<protein>
    <recommendedName>
        <fullName evidence="4">DUF4378 domain-containing protein</fullName>
    </recommendedName>
</protein>
<dbReference type="EMBL" id="BPVZ01000032">
    <property type="protein sequence ID" value="GKV10404.1"/>
    <property type="molecule type" value="Genomic_DNA"/>
</dbReference>
<dbReference type="Proteomes" id="UP001054252">
    <property type="component" value="Unassembled WGS sequence"/>
</dbReference>